<dbReference type="AlphaFoldDB" id="X0SZJ2"/>
<feature type="region of interest" description="Disordered" evidence="1">
    <location>
        <begin position="218"/>
        <end position="262"/>
    </location>
</feature>
<dbReference type="GO" id="GO:0016810">
    <property type="term" value="F:hydrolase activity, acting on carbon-nitrogen (but not peptide) bonds"/>
    <property type="evidence" value="ECO:0007669"/>
    <property type="project" value="InterPro"/>
</dbReference>
<comment type="caution">
    <text evidence="2">The sequence shown here is derived from an EMBL/GenBank/DDBJ whole genome shotgun (WGS) entry which is preliminary data.</text>
</comment>
<evidence type="ECO:0000313" key="2">
    <source>
        <dbReference type="EMBL" id="GAF80531.1"/>
    </source>
</evidence>
<proteinExistence type="predicted"/>
<evidence type="ECO:0000256" key="1">
    <source>
        <dbReference type="SAM" id="MobiDB-lite"/>
    </source>
</evidence>
<dbReference type="Gene3D" id="3.20.20.140">
    <property type="entry name" value="Metal-dependent hydrolases"/>
    <property type="match status" value="1"/>
</dbReference>
<feature type="compositionally biased region" description="Low complexity" evidence="1">
    <location>
        <begin position="220"/>
        <end position="231"/>
    </location>
</feature>
<evidence type="ECO:0008006" key="3">
    <source>
        <dbReference type="Google" id="ProtNLM"/>
    </source>
</evidence>
<organism evidence="2">
    <name type="scientific">marine sediment metagenome</name>
    <dbReference type="NCBI Taxonomy" id="412755"/>
    <lineage>
        <taxon>unclassified sequences</taxon>
        <taxon>metagenomes</taxon>
        <taxon>ecological metagenomes</taxon>
    </lineage>
</organism>
<dbReference type="EMBL" id="BARS01004588">
    <property type="protein sequence ID" value="GAF80531.1"/>
    <property type="molecule type" value="Genomic_DNA"/>
</dbReference>
<reference evidence="2" key="1">
    <citation type="journal article" date="2014" name="Front. Microbiol.">
        <title>High frequency of phylogenetically diverse reductive dehalogenase-homologous genes in deep subseafloor sedimentary metagenomes.</title>
        <authorList>
            <person name="Kawai M."/>
            <person name="Futagami T."/>
            <person name="Toyoda A."/>
            <person name="Takaki Y."/>
            <person name="Nishi S."/>
            <person name="Hori S."/>
            <person name="Arai W."/>
            <person name="Tsubouchi T."/>
            <person name="Morono Y."/>
            <person name="Uchiyama I."/>
            <person name="Ito T."/>
            <person name="Fujiyama A."/>
            <person name="Inagaki F."/>
            <person name="Takami H."/>
        </authorList>
    </citation>
    <scope>NUCLEOTIDE SEQUENCE</scope>
    <source>
        <strain evidence="2">Expedition CK06-06</strain>
    </source>
</reference>
<feature type="non-terminal residue" evidence="2">
    <location>
        <position position="1"/>
    </location>
</feature>
<dbReference type="SUPFAM" id="SSF51338">
    <property type="entry name" value="Composite domain of metallo-dependent hydrolases"/>
    <property type="match status" value="1"/>
</dbReference>
<dbReference type="Gene3D" id="2.30.40.10">
    <property type="entry name" value="Urease, subunit C, domain 1"/>
    <property type="match status" value="1"/>
</dbReference>
<dbReference type="InterPro" id="IPR011059">
    <property type="entry name" value="Metal-dep_hydrolase_composite"/>
</dbReference>
<name>X0SZJ2_9ZZZZ</name>
<gene>
    <name evidence="2" type="ORF">S01H1_08967</name>
</gene>
<protein>
    <recommendedName>
        <fullName evidence="3">Amidohydrolase 3 domain-containing protein</fullName>
    </recommendedName>
</protein>
<sequence>GLNSPFVMYDPTQDKFLPKEEYLKIAKEDPGRIVVIFVPPRKKWMPDWLKMPHMTVAGDGMLGMDAKGKLLGWDSPYEAYAGHPRTAGSHAKVLRMGREAGIPLMHTLSQLSYWSALHLGQTGVEAMKVRGRMQEGMVADIAIFDPKKVKDNAGYKPRTNGLPSTAIPYVLVNGRFVVRESKVVKAMAGQEIRFPVEEKGRFVPATTEQWLKNFTIDSSPLAPKAKPAKQQPKAEETSSIDSAPDHEPFVRPTTTALDPLDPNILSVDRTLPEKQQWFGDSPYRSLGYCCGFHWQQAQLAGMNRATALSTED</sequence>
<accession>X0SZJ2</accession>